<evidence type="ECO:0000256" key="7">
    <source>
        <dbReference type="ARBA" id="ARBA00023288"/>
    </source>
</evidence>
<comment type="catalytic activity">
    <reaction evidence="9">
        <text>O-phospho-L-tyrosyl-[protein] + H2O = L-tyrosyl-[protein] + phosphate</text>
        <dbReference type="Rhea" id="RHEA:10684"/>
        <dbReference type="Rhea" id="RHEA-COMP:10136"/>
        <dbReference type="Rhea" id="RHEA-COMP:20101"/>
        <dbReference type="ChEBI" id="CHEBI:15377"/>
        <dbReference type="ChEBI" id="CHEBI:43474"/>
        <dbReference type="ChEBI" id="CHEBI:46858"/>
        <dbReference type="ChEBI" id="CHEBI:61978"/>
        <dbReference type="EC" id="3.1.3.48"/>
    </reaction>
</comment>
<keyword evidence="8" id="KW-0636">Prenylation</keyword>
<evidence type="ECO:0000313" key="12">
    <source>
        <dbReference type="EMBL" id="KAF7279577.1"/>
    </source>
</evidence>
<organism evidence="12 13">
    <name type="scientific">Rhynchophorus ferrugineus</name>
    <name type="common">Red palm weevil</name>
    <name type="synonym">Curculio ferrugineus</name>
    <dbReference type="NCBI Taxonomy" id="354439"/>
    <lineage>
        <taxon>Eukaryota</taxon>
        <taxon>Metazoa</taxon>
        <taxon>Ecdysozoa</taxon>
        <taxon>Arthropoda</taxon>
        <taxon>Hexapoda</taxon>
        <taxon>Insecta</taxon>
        <taxon>Pterygota</taxon>
        <taxon>Neoptera</taxon>
        <taxon>Endopterygota</taxon>
        <taxon>Coleoptera</taxon>
        <taxon>Polyphaga</taxon>
        <taxon>Cucujiformia</taxon>
        <taxon>Curculionidae</taxon>
        <taxon>Dryophthorinae</taxon>
        <taxon>Rhynchophorus</taxon>
    </lineage>
</organism>
<gene>
    <name evidence="12" type="ORF">GWI33_006973</name>
</gene>
<dbReference type="CDD" id="cd14500">
    <property type="entry name" value="PTP-IVa"/>
    <property type="match status" value="1"/>
</dbReference>
<dbReference type="Pfam" id="PF22785">
    <property type="entry name" value="Tc-R-P"/>
    <property type="match status" value="1"/>
</dbReference>
<keyword evidence="3" id="KW-0488">Methylation</keyword>
<dbReference type="AlphaFoldDB" id="A0A834IIB3"/>
<evidence type="ECO:0000256" key="8">
    <source>
        <dbReference type="ARBA" id="ARBA00023289"/>
    </source>
</evidence>
<evidence type="ECO:0000313" key="13">
    <source>
        <dbReference type="Proteomes" id="UP000625711"/>
    </source>
</evidence>
<dbReference type="InterPro" id="IPR020422">
    <property type="entry name" value="TYR_PHOSPHATASE_DUAL_dom"/>
</dbReference>
<keyword evidence="5" id="KW-0904">Protein phosphatase</keyword>
<evidence type="ECO:0000256" key="2">
    <source>
        <dbReference type="ARBA" id="ARBA00013064"/>
    </source>
</evidence>
<dbReference type="OrthoDB" id="5632at2759"/>
<dbReference type="EC" id="3.1.3.48" evidence="2"/>
<dbReference type="Proteomes" id="UP000625711">
    <property type="component" value="Unassembled WGS sequence"/>
</dbReference>
<dbReference type="GO" id="GO:0004725">
    <property type="term" value="F:protein tyrosine phosphatase activity"/>
    <property type="evidence" value="ECO:0007669"/>
    <property type="project" value="UniProtKB-EC"/>
</dbReference>
<reference evidence="12" key="1">
    <citation type="submission" date="2020-08" db="EMBL/GenBank/DDBJ databases">
        <title>Genome sequencing and assembly of the red palm weevil Rhynchophorus ferrugineus.</title>
        <authorList>
            <person name="Dias G.B."/>
            <person name="Bergman C.M."/>
            <person name="Manee M."/>
        </authorList>
    </citation>
    <scope>NUCLEOTIDE SEQUENCE</scope>
    <source>
        <strain evidence="12">AA-2017</strain>
        <tissue evidence="12">Whole larva</tissue>
    </source>
</reference>
<accession>A0A834IIB3</accession>
<comment type="similarity">
    <text evidence="1">Belongs to the protein-tyrosine phosphatase family.</text>
</comment>
<protein>
    <recommendedName>
        <fullName evidence="2">protein-tyrosine-phosphatase</fullName>
        <ecNumber evidence="2">3.1.3.48</ecNumber>
    </recommendedName>
</protein>
<dbReference type="GO" id="GO:0005737">
    <property type="term" value="C:cytoplasm"/>
    <property type="evidence" value="ECO:0007669"/>
    <property type="project" value="UniProtKB-ARBA"/>
</dbReference>
<evidence type="ECO:0000256" key="5">
    <source>
        <dbReference type="ARBA" id="ARBA00022912"/>
    </source>
</evidence>
<dbReference type="PROSITE" id="PS50056">
    <property type="entry name" value="TYR_PHOSPHATASE_2"/>
    <property type="match status" value="1"/>
</dbReference>
<dbReference type="PANTHER" id="PTHR23339">
    <property type="entry name" value="TYROSINE SPECIFIC PROTEIN PHOSPHATASE AND DUAL SPECIFICITY PROTEIN PHOSPHATASE"/>
    <property type="match status" value="1"/>
</dbReference>
<feature type="domain" description="Tyrosine specific protein phosphatases" evidence="11">
    <location>
        <begin position="96"/>
        <end position="162"/>
    </location>
</feature>
<evidence type="ECO:0000256" key="9">
    <source>
        <dbReference type="ARBA" id="ARBA00051722"/>
    </source>
</evidence>
<keyword evidence="7" id="KW-0449">Lipoprotein</keyword>
<name>A0A834IIB3_RHYFE</name>
<sequence length="182" mass="20793">MEDYHEHHGICQSRKLSITTYAPAEISYKGYRFLITMKPSNASMTEYVKEMKKHNVKTIVKLCEEPYDTKKLNDNGICVLDLAFADGGSPPESIIDEWFKVLRNTFEGDKDACVAVHCVSGLGRAPVLVALALIELGLKYEEAVELIRERRRGAINLKQLEFLEKYKKRHRLNGEKKSCILM</sequence>
<evidence type="ECO:0000256" key="3">
    <source>
        <dbReference type="ARBA" id="ARBA00022481"/>
    </source>
</evidence>
<dbReference type="InterPro" id="IPR050561">
    <property type="entry name" value="PTP"/>
</dbReference>
<dbReference type="PROSITE" id="PS50054">
    <property type="entry name" value="TYR_PHOSPHATASE_DUAL"/>
    <property type="match status" value="1"/>
</dbReference>
<keyword evidence="6" id="KW-1015">Disulfide bond</keyword>
<dbReference type="InterPro" id="IPR029021">
    <property type="entry name" value="Prot-tyrosine_phosphatase-like"/>
</dbReference>
<feature type="domain" description="Tyrosine-protein phosphatase" evidence="10">
    <location>
        <begin position="22"/>
        <end position="175"/>
    </location>
</feature>
<dbReference type="SUPFAM" id="SSF52799">
    <property type="entry name" value="(Phosphotyrosine protein) phosphatases II"/>
    <property type="match status" value="1"/>
</dbReference>
<comment type="caution">
    <text evidence="12">The sequence shown here is derived from an EMBL/GenBank/DDBJ whole genome shotgun (WGS) entry which is preliminary data.</text>
</comment>
<dbReference type="InterPro" id="IPR000387">
    <property type="entry name" value="Tyr_Pase_dom"/>
</dbReference>
<evidence type="ECO:0000256" key="1">
    <source>
        <dbReference type="ARBA" id="ARBA00009580"/>
    </source>
</evidence>
<dbReference type="Gene3D" id="3.90.190.10">
    <property type="entry name" value="Protein tyrosine phosphatase superfamily"/>
    <property type="match status" value="1"/>
</dbReference>
<evidence type="ECO:0000259" key="11">
    <source>
        <dbReference type="PROSITE" id="PS50056"/>
    </source>
</evidence>
<dbReference type="FunFam" id="3.90.190.10:FF:000086">
    <property type="entry name" value="Protein tyrosine phosphatase-like protein"/>
    <property type="match status" value="1"/>
</dbReference>
<evidence type="ECO:0000256" key="6">
    <source>
        <dbReference type="ARBA" id="ARBA00023157"/>
    </source>
</evidence>
<keyword evidence="13" id="KW-1185">Reference proteome</keyword>
<evidence type="ECO:0000259" key="10">
    <source>
        <dbReference type="PROSITE" id="PS50054"/>
    </source>
</evidence>
<evidence type="ECO:0000256" key="4">
    <source>
        <dbReference type="ARBA" id="ARBA00022801"/>
    </source>
</evidence>
<proteinExistence type="inferred from homology"/>
<dbReference type="EMBL" id="JAACXV010000354">
    <property type="protein sequence ID" value="KAF7279577.1"/>
    <property type="molecule type" value="Genomic_DNA"/>
</dbReference>
<keyword evidence="4" id="KW-0378">Hydrolase</keyword>